<proteinExistence type="predicted"/>
<comment type="caution">
    <text evidence="1">The sequence shown here is derived from an EMBL/GenBank/DDBJ whole genome shotgun (WGS) entry which is preliminary data.</text>
</comment>
<evidence type="ECO:0000313" key="1">
    <source>
        <dbReference type="EMBL" id="MCF1714674.1"/>
    </source>
</evidence>
<reference evidence="1 2" key="1">
    <citation type="submission" date="2022-01" db="EMBL/GenBank/DDBJ databases">
        <title>Flavihumibacter sp. nov., isolated from sediment of a river.</title>
        <authorList>
            <person name="Liu H."/>
        </authorList>
    </citation>
    <scope>NUCLEOTIDE SEQUENCE [LARGE SCALE GENOMIC DNA]</scope>
    <source>
        <strain evidence="1 2">RY-1</strain>
    </source>
</reference>
<dbReference type="Proteomes" id="UP001200145">
    <property type="component" value="Unassembled WGS sequence"/>
</dbReference>
<dbReference type="EMBL" id="JAKEVY010000002">
    <property type="protein sequence ID" value="MCF1714674.1"/>
    <property type="molecule type" value="Genomic_DNA"/>
</dbReference>
<keyword evidence="2" id="KW-1185">Reference proteome</keyword>
<gene>
    <name evidence="1" type="ORF">L0U88_08560</name>
</gene>
<evidence type="ECO:0000313" key="2">
    <source>
        <dbReference type="Proteomes" id="UP001200145"/>
    </source>
</evidence>
<organism evidence="1 2">
    <name type="scientific">Flavihumibacter fluminis</name>
    <dbReference type="NCBI Taxonomy" id="2909236"/>
    <lineage>
        <taxon>Bacteria</taxon>
        <taxon>Pseudomonadati</taxon>
        <taxon>Bacteroidota</taxon>
        <taxon>Chitinophagia</taxon>
        <taxon>Chitinophagales</taxon>
        <taxon>Chitinophagaceae</taxon>
        <taxon>Flavihumibacter</taxon>
    </lineage>
</organism>
<protein>
    <submittedName>
        <fullName evidence="1">DUF4412 domain-containing protein</fullName>
    </submittedName>
</protein>
<accession>A0ABS9BG60</accession>
<dbReference type="RefSeq" id="WP_234865581.1">
    <property type="nucleotide sequence ID" value="NZ_JAKEVY010000002.1"/>
</dbReference>
<sequence length="218" mass="24133">MKTTFFTLLGLLLVTGTLAQKRVSDLTIVYDAVITTGAAEPKLADAFDGATTTVYLKGGLSRSEMQSALASFTTIHDARTGSAVVLQEVGGQKVLIRMTAADWKDKNRRYEGIEFTTTGETKQLAGYTCKKAVASLKDGSTFTVYYTEDLVPENNHYNSQFTNLRGLPLEYELQQGKLTIKYVVSQVSLNPVPVSKFDIPKEGYREMSYEESKKGRRN</sequence>
<name>A0ABS9BG60_9BACT</name>